<evidence type="ECO:0000259" key="3">
    <source>
        <dbReference type="PROSITE" id="PS50245"/>
    </source>
</evidence>
<dbReference type="GO" id="GO:0005634">
    <property type="term" value="C:nucleus"/>
    <property type="evidence" value="ECO:0007669"/>
    <property type="project" value="TreeGrafter"/>
</dbReference>
<dbReference type="PROSITE" id="PS50245">
    <property type="entry name" value="CAP_GLY_2"/>
    <property type="match status" value="1"/>
</dbReference>
<proteinExistence type="predicted"/>
<gene>
    <name evidence="4" type="ORF">KIPB_000705</name>
</gene>
<evidence type="ECO:0000313" key="4">
    <source>
        <dbReference type="EMBL" id="GCA62023.1"/>
    </source>
</evidence>
<protein>
    <recommendedName>
        <fullName evidence="3">CAP-Gly domain-containing protein</fullName>
    </recommendedName>
</protein>
<sequence length="163" mass="17499">MSDDIVGRRLQSVADASLRGTVAYYGQVKESGSSKLFYGVAWDTPAGKYDGEFKGTRYFTCEPNHGAFLAAKKVTLGRTLHGEMEFKYITEGTDLVASADASDTQTVGSMSTLQGNVLDVEFVGARKTLNKQSLLHTLTHIGLHGSGVNGVFGGMPGPREYPE</sequence>
<keyword evidence="2" id="KW-0963">Cytoplasm</keyword>
<comment type="caution">
    <text evidence="4">The sequence shown here is derived from an EMBL/GenBank/DDBJ whole genome shotgun (WGS) entry which is preliminary data.</text>
</comment>
<dbReference type="InterPro" id="IPR036859">
    <property type="entry name" value="CAP-Gly_dom_sf"/>
</dbReference>
<accession>A0A391NU58</accession>
<evidence type="ECO:0000256" key="2">
    <source>
        <dbReference type="ARBA" id="ARBA00022490"/>
    </source>
</evidence>
<dbReference type="Proteomes" id="UP000265618">
    <property type="component" value="Unassembled WGS sequence"/>
</dbReference>
<organism evidence="4 5">
    <name type="scientific">Kipferlia bialata</name>
    <dbReference type="NCBI Taxonomy" id="797122"/>
    <lineage>
        <taxon>Eukaryota</taxon>
        <taxon>Metamonada</taxon>
        <taxon>Carpediemonas-like organisms</taxon>
        <taxon>Kipferlia</taxon>
    </lineage>
</organism>
<dbReference type="GO" id="GO:0051010">
    <property type="term" value="F:microtubule plus-end binding"/>
    <property type="evidence" value="ECO:0007669"/>
    <property type="project" value="TreeGrafter"/>
</dbReference>
<dbReference type="GO" id="GO:0031122">
    <property type="term" value="P:cytoplasmic microtubule organization"/>
    <property type="evidence" value="ECO:0007669"/>
    <property type="project" value="TreeGrafter"/>
</dbReference>
<dbReference type="GO" id="GO:0005938">
    <property type="term" value="C:cell cortex"/>
    <property type="evidence" value="ECO:0007669"/>
    <property type="project" value="TreeGrafter"/>
</dbReference>
<comment type="subcellular location">
    <subcellularLocation>
        <location evidence="1">Cytoplasm</location>
    </subcellularLocation>
</comment>
<dbReference type="Pfam" id="PF01302">
    <property type="entry name" value="CAP_GLY"/>
    <property type="match status" value="1"/>
</dbReference>
<name>A0A391NU58_9EUKA</name>
<dbReference type="InterPro" id="IPR000938">
    <property type="entry name" value="CAP-Gly_domain"/>
</dbReference>
<reference evidence="4 5" key="1">
    <citation type="journal article" date="2018" name="PLoS ONE">
        <title>The draft genome of Kipferlia bialata reveals reductive genome evolution in fornicate parasites.</title>
        <authorList>
            <person name="Tanifuji G."/>
            <person name="Takabayashi S."/>
            <person name="Kume K."/>
            <person name="Takagi M."/>
            <person name="Nakayama T."/>
            <person name="Kamikawa R."/>
            <person name="Inagaki Y."/>
            <person name="Hashimoto T."/>
        </authorList>
    </citation>
    <scope>NUCLEOTIDE SEQUENCE [LARGE SCALE GENOMIC DNA]</scope>
    <source>
        <strain evidence="4">NY0173</strain>
    </source>
</reference>
<dbReference type="SUPFAM" id="SSF74924">
    <property type="entry name" value="Cap-Gly domain"/>
    <property type="match status" value="1"/>
</dbReference>
<dbReference type="Gene3D" id="2.30.30.190">
    <property type="entry name" value="CAP Gly-rich-like domain"/>
    <property type="match status" value="1"/>
</dbReference>
<dbReference type="GO" id="GO:0035371">
    <property type="term" value="C:microtubule plus-end"/>
    <property type="evidence" value="ECO:0007669"/>
    <property type="project" value="TreeGrafter"/>
</dbReference>
<keyword evidence="5" id="KW-1185">Reference proteome</keyword>
<dbReference type="OrthoDB" id="5295208at2759"/>
<dbReference type="AlphaFoldDB" id="A0A391NU58"/>
<dbReference type="EMBL" id="BDIP01000087">
    <property type="protein sequence ID" value="GCA62023.1"/>
    <property type="molecule type" value="Genomic_DNA"/>
</dbReference>
<evidence type="ECO:0000256" key="1">
    <source>
        <dbReference type="ARBA" id="ARBA00004496"/>
    </source>
</evidence>
<evidence type="ECO:0000313" key="5">
    <source>
        <dbReference type="Proteomes" id="UP000265618"/>
    </source>
</evidence>
<dbReference type="SMART" id="SM01052">
    <property type="entry name" value="CAP_GLY"/>
    <property type="match status" value="1"/>
</dbReference>
<dbReference type="PANTHER" id="PTHR18916:SF85">
    <property type="entry name" value="TUBULIN-FOLDING COFACTOR B"/>
    <property type="match status" value="1"/>
</dbReference>
<dbReference type="PANTHER" id="PTHR18916">
    <property type="entry name" value="DYNACTIN 1-RELATED MICROTUBULE-BINDING"/>
    <property type="match status" value="1"/>
</dbReference>
<feature type="domain" description="CAP-Gly" evidence="3">
    <location>
        <begin position="36"/>
        <end position="70"/>
    </location>
</feature>